<dbReference type="Gene3D" id="3.40.50.300">
    <property type="entry name" value="P-loop containing nucleotide triphosphate hydrolases"/>
    <property type="match status" value="1"/>
</dbReference>
<evidence type="ECO:0000259" key="3">
    <source>
        <dbReference type="Pfam" id="PF00350"/>
    </source>
</evidence>
<protein>
    <recommendedName>
        <fullName evidence="3">Dynamin N-terminal domain-containing protein</fullName>
    </recommendedName>
</protein>
<dbReference type="OrthoDB" id="4379468at2"/>
<proteinExistence type="predicted"/>
<dbReference type="EMBL" id="CP029189">
    <property type="protein sequence ID" value="QES57545.1"/>
    <property type="molecule type" value="Genomic_DNA"/>
</dbReference>
<keyword evidence="1" id="KW-0175">Coiled coil</keyword>
<feature type="region of interest" description="Disordered" evidence="2">
    <location>
        <begin position="1"/>
        <end position="28"/>
    </location>
</feature>
<name>A0A5P2DQQ4_STRVZ</name>
<organism evidence="4 5">
    <name type="scientific">Streptomyces venezuelae</name>
    <dbReference type="NCBI Taxonomy" id="54571"/>
    <lineage>
        <taxon>Bacteria</taxon>
        <taxon>Bacillati</taxon>
        <taxon>Actinomycetota</taxon>
        <taxon>Actinomycetes</taxon>
        <taxon>Kitasatosporales</taxon>
        <taxon>Streptomycetaceae</taxon>
        <taxon>Streptomyces</taxon>
    </lineage>
</organism>
<evidence type="ECO:0000313" key="4">
    <source>
        <dbReference type="EMBL" id="QES57545.1"/>
    </source>
</evidence>
<reference evidence="4 5" key="1">
    <citation type="submission" date="2018-05" db="EMBL/GenBank/DDBJ databases">
        <title>Streptomyces venezuelae.</title>
        <authorList>
            <person name="Kim W."/>
            <person name="Lee N."/>
            <person name="Cho B.-K."/>
        </authorList>
    </citation>
    <scope>NUCLEOTIDE SEQUENCE [LARGE SCALE GENOMIC DNA]</scope>
    <source>
        <strain evidence="4 5">ATCC 21018</strain>
    </source>
</reference>
<dbReference type="Proteomes" id="UP000324101">
    <property type="component" value="Chromosome"/>
</dbReference>
<feature type="domain" description="Dynamin N-terminal" evidence="3">
    <location>
        <begin position="86"/>
        <end position="302"/>
    </location>
</feature>
<feature type="coiled-coil region" evidence="1">
    <location>
        <begin position="755"/>
        <end position="789"/>
    </location>
</feature>
<evidence type="ECO:0000256" key="2">
    <source>
        <dbReference type="SAM" id="MobiDB-lite"/>
    </source>
</evidence>
<gene>
    <name evidence="4" type="ORF">DEJ51_27940</name>
</gene>
<dbReference type="InterPro" id="IPR027417">
    <property type="entry name" value="P-loop_NTPase"/>
</dbReference>
<sequence>MPDVNESAADTAGNGNGDGGTETARATEAARAMDAVELIDQVVQVLSRAQDLELSWSGHVDGEAGAVAAMRQEWEAVRGGELRMSVVAPMKAGKSTLVNAIAGYELLPARAAAMTTLPTRIVLDRCLTETELAEQGADAFRPVLKLREQDAVRFDLLVKAIRTHLAPSQAEQEQDRYPHLVPLIQDVLAERLAPTRARYEGRAEVQEALTRLNDLMRLAGRVLPSGWRIELSDVPVVHTPYWAPAAGEDDGPGRLVVVDTPGPDEHELSEMLGNVVSRQLSESHIVLVVLDYTKMGGQSDARIRQLMEPLLAVIGPDKLFAVVNKIDQKRHETDLGNEGIVRSVTANLGLSDATAGERIYTTSAEWALASVRTLTSLKAAQHNFLPASDESAARLLKLVYPMHWEEELEDIRTETLTRVAQRAWKFSQIEQFLTSAVAHLRHSALSFAIGAALTKAVSELADLEIATASRRDLIGRRSHDLARAVEQISDEMAEIAGFRSRVTEPAKLAGRLAADMHKQLKSARDEGDKVVKRFHGDLQAAARSGGTGLIDRALKTVFRKDEDALEFTSAEDAWDYIRLRTLEPKPRLDAILERSRKRIESSIGSSARRLVQQESELVRPVVERAAARVKDDFDLAFTVPELDLGGSGLAESPIVPQAETRQTTVEVEREVYGRSWRTLWMWRTTYSRTVEEVTEEHAYVVSVDALADSVRQSFHTCLHEIEEALSSHVKEMVTVQVDHYYDGVEAFLQRYRGILQQSAEDNELEELKQNELRENLNVFLAAVRDLRAEVEHVRAV</sequence>
<dbReference type="Pfam" id="PF00350">
    <property type="entry name" value="Dynamin_N"/>
    <property type="match status" value="1"/>
</dbReference>
<dbReference type="SUPFAM" id="SSF52540">
    <property type="entry name" value="P-loop containing nucleoside triphosphate hydrolases"/>
    <property type="match status" value="1"/>
</dbReference>
<dbReference type="InterPro" id="IPR045063">
    <property type="entry name" value="Dynamin_N"/>
</dbReference>
<accession>A0A5P2DQQ4</accession>
<evidence type="ECO:0000313" key="5">
    <source>
        <dbReference type="Proteomes" id="UP000324101"/>
    </source>
</evidence>
<dbReference type="AlphaFoldDB" id="A0A5P2DQQ4"/>
<dbReference type="RefSeq" id="WP_150260346.1">
    <property type="nucleotide sequence ID" value="NZ_JBEPAO010000003.1"/>
</dbReference>
<evidence type="ECO:0000256" key="1">
    <source>
        <dbReference type="SAM" id="Coils"/>
    </source>
</evidence>